<evidence type="ECO:0000256" key="12">
    <source>
        <dbReference type="ARBA" id="ARBA00023136"/>
    </source>
</evidence>
<dbReference type="OMA" id="FISPRDI"/>
<dbReference type="InterPro" id="IPR017972">
    <property type="entry name" value="Cyt_P450_CS"/>
</dbReference>
<keyword evidence="11 13" id="KW-0503">Monooxygenase</keyword>
<keyword evidence="12" id="KW-0472">Membrane</keyword>
<evidence type="ECO:0000256" key="6">
    <source>
        <dbReference type="ARBA" id="ARBA00022723"/>
    </source>
</evidence>
<dbReference type="EMBL" id="KB741217">
    <property type="protein sequence ID" value="ENN72451.1"/>
    <property type="molecule type" value="Genomic_DNA"/>
</dbReference>
<evidence type="ECO:0000256" key="1">
    <source>
        <dbReference type="ARBA" id="ARBA00001971"/>
    </source>
</evidence>
<evidence type="ECO:0000256" key="5">
    <source>
        <dbReference type="ARBA" id="ARBA00022617"/>
    </source>
</evidence>
<keyword evidence="9 13" id="KW-0560">Oxidoreductase</keyword>
<evidence type="ECO:0000256" key="3">
    <source>
        <dbReference type="ARBA" id="ARBA00004406"/>
    </source>
</evidence>
<evidence type="ECO:0000256" key="2">
    <source>
        <dbReference type="ARBA" id="ARBA00004174"/>
    </source>
</evidence>
<dbReference type="InterPro" id="IPR036396">
    <property type="entry name" value="Cyt_P450_sf"/>
</dbReference>
<comment type="subcellular location">
    <subcellularLocation>
        <location evidence="3">Endoplasmic reticulum membrane</location>
        <topology evidence="3">Peripheral membrane protein</topology>
    </subcellularLocation>
    <subcellularLocation>
        <location evidence="2">Microsome membrane</location>
        <topology evidence="2">Peripheral membrane protein</topology>
    </subcellularLocation>
</comment>
<keyword evidence="5 13" id="KW-0349">Heme</keyword>
<dbReference type="GO" id="GO:0005506">
    <property type="term" value="F:iron ion binding"/>
    <property type="evidence" value="ECO:0007669"/>
    <property type="project" value="InterPro"/>
</dbReference>
<dbReference type="PANTHER" id="PTHR24292">
    <property type="entry name" value="CYTOCHROME P450"/>
    <property type="match status" value="1"/>
</dbReference>
<keyword evidence="7" id="KW-0256">Endoplasmic reticulum</keyword>
<keyword evidence="10 13" id="KW-0408">Iron</keyword>
<evidence type="ECO:0000256" key="10">
    <source>
        <dbReference type="ARBA" id="ARBA00023004"/>
    </source>
</evidence>
<dbReference type="PANTHER" id="PTHR24292:SF54">
    <property type="entry name" value="CYP9F3-RELATED"/>
    <property type="match status" value="1"/>
</dbReference>
<accession>N6TVM6</accession>
<dbReference type="InterPro" id="IPR050476">
    <property type="entry name" value="Insect_CytP450_Detox"/>
</dbReference>
<dbReference type="SUPFAM" id="SSF48264">
    <property type="entry name" value="Cytochrome P450"/>
    <property type="match status" value="1"/>
</dbReference>
<evidence type="ECO:0000313" key="14">
    <source>
        <dbReference type="EMBL" id="ENN72451.1"/>
    </source>
</evidence>
<dbReference type="GO" id="GO:0004497">
    <property type="term" value="F:monooxygenase activity"/>
    <property type="evidence" value="ECO:0007669"/>
    <property type="project" value="UniProtKB-KW"/>
</dbReference>
<evidence type="ECO:0000256" key="9">
    <source>
        <dbReference type="ARBA" id="ARBA00023002"/>
    </source>
</evidence>
<comment type="cofactor">
    <cofactor evidence="1">
        <name>heme</name>
        <dbReference type="ChEBI" id="CHEBI:30413"/>
    </cofactor>
</comment>
<feature type="non-terminal residue" evidence="14">
    <location>
        <position position="1"/>
    </location>
</feature>
<evidence type="ECO:0000256" key="4">
    <source>
        <dbReference type="ARBA" id="ARBA00010617"/>
    </source>
</evidence>
<keyword evidence="8" id="KW-0492">Microsome</keyword>
<evidence type="ECO:0000256" key="7">
    <source>
        <dbReference type="ARBA" id="ARBA00022824"/>
    </source>
</evidence>
<sequence length="87" mass="9918">MRFDPERFTSENIAKRPFSSFVPFGEGPRSCVGKRLGMLQAKVGLIAVLRNFKITLSEKTKMPIQFEKSGLFLNPEGKIWINLETIE</sequence>
<dbReference type="GO" id="GO:0005789">
    <property type="term" value="C:endoplasmic reticulum membrane"/>
    <property type="evidence" value="ECO:0007669"/>
    <property type="project" value="UniProtKB-SubCell"/>
</dbReference>
<organism evidence="14">
    <name type="scientific">Dendroctonus ponderosae</name>
    <name type="common">Mountain pine beetle</name>
    <dbReference type="NCBI Taxonomy" id="77166"/>
    <lineage>
        <taxon>Eukaryota</taxon>
        <taxon>Metazoa</taxon>
        <taxon>Ecdysozoa</taxon>
        <taxon>Arthropoda</taxon>
        <taxon>Hexapoda</taxon>
        <taxon>Insecta</taxon>
        <taxon>Pterygota</taxon>
        <taxon>Neoptera</taxon>
        <taxon>Endopterygota</taxon>
        <taxon>Coleoptera</taxon>
        <taxon>Polyphaga</taxon>
        <taxon>Cucujiformia</taxon>
        <taxon>Curculionidae</taxon>
        <taxon>Scolytinae</taxon>
        <taxon>Dendroctonus</taxon>
    </lineage>
</organism>
<protein>
    <submittedName>
        <fullName evidence="14">Uncharacterized protein</fullName>
    </submittedName>
</protein>
<dbReference type="AlphaFoldDB" id="N6TVM6"/>
<evidence type="ECO:0000256" key="13">
    <source>
        <dbReference type="RuleBase" id="RU000461"/>
    </source>
</evidence>
<dbReference type="InterPro" id="IPR001128">
    <property type="entry name" value="Cyt_P450"/>
</dbReference>
<name>N6TVM6_DENPD</name>
<dbReference type="Pfam" id="PF00067">
    <property type="entry name" value="p450"/>
    <property type="match status" value="1"/>
</dbReference>
<dbReference type="Gene3D" id="1.10.630.10">
    <property type="entry name" value="Cytochrome P450"/>
    <property type="match status" value="1"/>
</dbReference>
<dbReference type="PROSITE" id="PS00086">
    <property type="entry name" value="CYTOCHROME_P450"/>
    <property type="match status" value="1"/>
</dbReference>
<reference evidence="14" key="1">
    <citation type="journal article" date="2013" name="Genome Biol.">
        <title>Draft genome of the mountain pine beetle, Dendroctonus ponderosae Hopkins, a major forest pest.</title>
        <authorList>
            <person name="Keeling C.I."/>
            <person name="Yuen M.M."/>
            <person name="Liao N.Y."/>
            <person name="Docking T.R."/>
            <person name="Chan S.K."/>
            <person name="Taylor G.A."/>
            <person name="Palmquist D.L."/>
            <person name="Jackman S.D."/>
            <person name="Nguyen A."/>
            <person name="Li M."/>
            <person name="Henderson H."/>
            <person name="Janes J.K."/>
            <person name="Zhao Y."/>
            <person name="Pandoh P."/>
            <person name="Moore R."/>
            <person name="Sperling F.A."/>
            <person name="Huber D.P."/>
            <person name="Birol I."/>
            <person name="Jones S.J."/>
            <person name="Bohlmann J."/>
        </authorList>
    </citation>
    <scope>NUCLEOTIDE SEQUENCE</scope>
</reference>
<gene>
    <name evidence="14" type="ORF">YQE_10908</name>
</gene>
<dbReference type="GO" id="GO:0020037">
    <property type="term" value="F:heme binding"/>
    <property type="evidence" value="ECO:0007669"/>
    <property type="project" value="InterPro"/>
</dbReference>
<proteinExistence type="inferred from homology"/>
<dbReference type="GO" id="GO:0016705">
    <property type="term" value="F:oxidoreductase activity, acting on paired donors, with incorporation or reduction of molecular oxygen"/>
    <property type="evidence" value="ECO:0007669"/>
    <property type="project" value="InterPro"/>
</dbReference>
<dbReference type="HOGENOM" id="CLU_001570_5_7_1"/>
<evidence type="ECO:0000256" key="11">
    <source>
        <dbReference type="ARBA" id="ARBA00023033"/>
    </source>
</evidence>
<evidence type="ECO:0000256" key="8">
    <source>
        <dbReference type="ARBA" id="ARBA00022848"/>
    </source>
</evidence>
<comment type="similarity">
    <text evidence="4 13">Belongs to the cytochrome P450 family.</text>
</comment>
<keyword evidence="6 13" id="KW-0479">Metal-binding</keyword>